<sequence>IIFRQFRQIQNKQIKEKQAVATLANNNRNVVALVNRNTPKDTIDEDYETDDEDWEMEDDKDFFAESIGGPNSAVLANNKDLVEVEITADKKTVSDDPISAMFVCLPQEAAAAAYDQTVFVYVMHLMRPTATIRRCLSALRLKKLRLNIYWMCRERLLHKAHRYTRVMAIDN</sequence>
<evidence type="ECO:0000313" key="1">
    <source>
        <dbReference type="EMBL" id="CAH2061241.1"/>
    </source>
</evidence>
<dbReference type="Proteomes" id="UP000836841">
    <property type="component" value="Chromosome 4"/>
</dbReference>
<keyword evidence="2" id="KW-1185">Reference proteome</keyword>
<organism evidence="1 2">
    <name type="scientific">Thlaspi arvense</name>
    <name type="common">Field penny-cress</name>
    <dbReference type="NCBI Taxonomy" id="13288"/>
    <lineage>
        <taxon>Eukaryota</taxon>
        <taxon>Viridiplantae</taxon>
        <taxon>Streptophyta</taxon>
        <taxon>Embryophyta</taxon>
        <taxon>Tracheophyta</taxon>
        <taxon>Spermatophyta</taxon>
        <taxon>Magnoliopsida</taxon>
        <taxon>eudicotyledons</taxon>
        <taxon>Gunneridae</taxon>
        <taxon>Pentapetalae</taxon>
        <taxon>rosids</taxon>
        <taxon>malvids</taxon>
        <taxon>Brassicales</taxon>
        <taxon>Brassicaceae</taxon>
        <taxon>Thlaspideae</taxon>
        <taxon>Thlaspi</taxon>
    </lineage>
</organism>
<reference evidence="1 2" key="1">
    <citation type="submission" date="2022-03" db="EMBL/GenBank/DDBJ databases">
        <authorList>
            <person name="Nunn A."/>
            <person name="Chopra R."/>
            <person name="Nunn A."/>
            <person name="Contreras Garrido A."/>
        </authorList>
    </citation>
    <scope>NUCLEOTIDE SEQUENCE [LARGE SCALE GENOMIC DNA]</scope>
</reference>
<protein>
    <submittedName>
        <fullName evidence="1">Uncharacterized protein</fullName>
    </submittedName>
</protein>
<feature type="non-terminal residue" evidence="1">
    <location>
        <position position="1"/>
    </location>
</feature>
<accession>A0AAU9SBW1</accession>
<name>A0AAU9SBW1_THLAR</name>
<dbReference type="EMBL" id="OU466860">
    <property type="protein sequence ID" value="CAH2061241.1"/>
    <property type="molecule type" value="Genomic_DNA"/>
</dbReference>
<gene>
    <name evidence="1" type="ORF">TAV2_LOCUS14867</name>
</gene>
<evidence type="ECO:0000313" key="2">
    <source>
        <dbReference type="Proteomes" id="UP000836841"/>
    </source>
</evidence>
<proteinExistence type="predicted"/>
<dbReference type="AlphaFoldDB" id="A0AAU9SBW1"/>